<feature type="domain" description="Mur ligase C-terminal" evidence="21">
    <location>
        <begin position="314"/>
        <end position="427"/>
    </location>
</feature>
<evidence type="ECO:0000256" key="1">
    <source>
        <dbReference type="ARBA" id="ARBA00002734"/>
    </source>
</evidence>
<evidence type="ECO:0000256" key="11">
    <source>
        <dbReference type="ARBA" id="ARBA00022840"/>
    </source>
</evidence>
<name>A0A9X2JKW4_9LACO</name>
<keyword evidence="24" id="KW-1185">Reference proteome</keyword>
<evidence type="ECO:0000256" key="14">
    <source>
        <dbReference type="ARBA" id="ARBA00023306"/>
    </source>
</evidence>
<evidence type="ECO:0000256" key="9">
    <source>
        <dbReference type="ARBA" id="ARBA00022618"/>
    </source>
</evidence>
<dbReference type="GO" id="GO:0005737">
    <property type="term" value="C:cytoplasm"/>
    <property type="evidence" value="ECO:0007669"/>
    <property type="project" value="UniProtKB-SubCell"/>
</dbReference>
<dbReference type="InterPro" id="IPR005762">
    <property type="entry name" value="MurD"/>
</dbReference>
<evidence type="ECO:0000256" key="12">
    <source>
        <dbReference type="ARBA" id="ARBA00022960"/>
    </source>
</evidence>
<gene>
    <name evidence="19 23" type="primary">murD</name>
    <name evidence="23" type="ORF">LB941_03985</name>
</gene>
<feature type="domain" description="Mur ligase central" evidence="22">
    <location>
        <begin position="116"/>
        <end position="292"/>
    </location>
</feature>
<evidence type="ECO:0000256" key="4">
    <source>
        <dbReference type="ARBA" id="ARBA00010416"/>
    </source>
</evidence>
<comment type="function">
    <text evidence="1 19 20">Cell wall formation. Catalyzes the addition of glutamate to the nucleotide precursor UDP-N-acetylmuramoyl-L-alanine (UMA).</text>
</comment>
<sequence>MKNITDYQNKNVLVLGLGKSGINAASLLKRLGANVVVNDKNTPKDLTQVNKLKKMGIDVITGSHPLELLDNISLIVKNPGIPYSNSLISEAVKRGLKIITEPELAYEILDAPLIAVTGTNGKTTTTTMIALMLNQGRKKGHAYTAGNIGISATKIAQKADANDTMVAELSSFQLMGITKLHPRIAVLTNIYEAHTDYHKTRANYIKAKMRITMNQTENDYFVVNWDNSEWQELAKQSQAKIIPFSRQCLTKDGAYLSNGKLFFRNEEIMSAEDINVPGSHNIENALAALAVAKLLGQSNEHIVEVLKTFSGVKHRTQYVTTFNERKFYNDSKATNIESTQKALDGFKAPVVLLAGGLDRGFTFERLEPYFKNLRGIVLFGQTADLLEQAAKKAGVKQIKQTQDAVSAVPLAYKMSEPGDIILLSPACASWDQWPTFEVRGDKFIEAVEKLEEEVKESK</sequence>
<keyword evidence="14 19" id="KW-0131">Cell cycle</keyword>
<evidence type="ECO:0000256" key="2">
    <source>
        <dbReference type="ARBA" id="ARBA00004496"/>
    </source>
</evidence>
<keyword evidence="9 19" id="KW-0132">Cell division</keyword>
<dbReference type="GO" id="GO:0009252">
    <property type="term" value="P:peptidoglycan biosynthetic process"/>
    <property type="evidence" value="ECO:0007669"/>
    <property type="project" value="UniProtKB-UniRule"/>
</dbReference>
<evidence type="ECO:0000256" key="7">
    <source>
        <dbReference type="ARBA" id="ARBA00022490"/>
    </source>
</evidence>
<comment type="similarity">
    <text evidence="4 19">Belongs to the MurCDEF family.</text>
</comment>
<dbReference type="Pfam" id="PF02875">
    <property type="entry name" value="Mur_ligase_C"/>
    <property type="match status" value="1"/>
</dbReference>
<proteinExistence type="inferred from homology"/>
<dbReference type="InterPro" id="IPR018109">
    <property type="entry name" value="Folylpolyglutamate_synth_CS"/>
</dbReference>
<dbReference type="Pfam" id="PF08245">
    <property type="entry name" value="Mur_ligase_M"/>
    <property type="match status" value="1"/>
</dbReference>
<dbReference type="NCBIfam" id="TIGR01087">
    <property type="entry name" value="murD"/>
    <property type="match status" value="1"/>
</dbReference>
<evidence type="ECO:0000256" key="13">
    <source>
        <dbReference type="ARBA" id="ARBA00022984"/>
    </source>
</evidence>
<comment type="pathway">
    <text evidence="3 19 20">Cell wall biogenesis; peptidoglycan biosynthesis.</text>
</comment>
<keyword evidence="7 19" id="KW-0963">Cytoplasm</keyword>
<dbReference type="InterPro" id="IPR036565">
    <property type="entry name" value="Mur-like_cat_sf"/>
</dbReference>
<comment type="subcellular location">
    <subcellularLocation>
        <location evidence="2 19 20">Cytoplasm</location>
    </subcellularLocation>
</comment>
<dbReference type="InterPro" id="IPR036615">
    <property type="entry name" value="Mur_ligase_C_dom_sf"/>
</dbReference>
<keyword evidence="13 19" id="KW-0573">Peptidoglycan synthesis</keyword>
<dbReference type="Gene3D" id="3.40.50.720">
    <property type="entry name" value="NAD(P)-binding Rossmann-like Domain"/>
    <property type="match status" value="1"/>
</dbReference>
<reference evidence="23 24" key="1">
    <citation type="journal article" date="2023" name="Int. J. Syst. Evol. Microbiol.">
        <title>Ligilactobacillus ubinensis sp. nov., a novel species isolated from the wild ferment of a durian fruit (Durio zibethinus).</title>
        <authorList>
            <person name="Heng Y.C."/>
            <person name="Menon N."/>
            <person name="Chen B."/>
            <person name="Loo B.Z.L."/>
            <person name="Wong G.W.J."/>
            <person name="Lim A.C.H."/>
            <person name="Silvaraju S."/>
            <person name="Kittelmann S."/>
        </authorList>
    </citation>
    <scope>NUCLEOTIDE SEQUENCE [LARGE SCALE GENOMIC DNA]</scope>
    <source>
        <strain evidence="23 24">WILCCON 0076</strain>
    </source>
</reference>
<evidence type="ECO:0000256" key="8">
    <source>
        <dbReference type="ARBA" id="ARBA00022598"/>
    </source>
</evidence>
<keyword evidence="15 19" id="KW-0961">Cell wall biogenesis/degradation</keyword>
<evidence type="ECO:0000256" key="5">
    <source>
        <dbReference type="ARBA" id="ARBA00012212"/>
    </source>
</evidence>
<dbReference type="GO" id="GO:0005524">
    <property type="term" value="F:ATP binding"/>
    <property type="evidence" value="ECO:0007669"/>
    <property type="project" value="UniProtKB-UniRule"/>
</dbReference>
<dbReference type="Gene3D" id="3.90.190.20">
    <property type="entry name" value="Mur ligase, C-terminal domain"/>
    <property type="match status" value="1"/>
</dbReference>
<keyword evidence="10 19" id="KW-0547">Nucleotide-binding</keyword>
<evidence type="ECO:0000256" key="18">
    <source>
        <dbReference type="ARBA" id="ARBA00047632"/>
    </source>
</evidence>
<dbReference type="HAMAP" id="MF_00639">
    <property type="entry name" value="MurD"/>
    <property type="match status" value="1"/>
</dbReference>
<comment type="caution">
    <text evidence="23">The sequence shown here is derived from an EMBL/GenBank/DDBJ whole genome shotgun (WGS) entry which is preliminary data.</text>
</comment>
<evidence type="ECO:0000256" key="20">
    <source>
        <dbReference type="RuleBase" id="RU003664"/>
    </source>
</evidence>
<dbReference type="AlphaFoldDB" id="A0A9X2JKW4"/>
<dbReference type="Pfam" id="PF21799">
    <property type="entry name" value="MurD-like_N"/>
    <property type="match status" value="1"/>
</dbReference>
<protein>
    <recommendedName>
        <fullName evidence="6 19">UDP-N-acetylmuramoylalanine--D-glutamate ligase</fullName>
        <ecNumber evidence="5 19">6.3.2.9</ecNumber>
    </recommendedName>
    <alternativeName>
        <fullName evidence="17 19">D-glutamic acid-adding enzyme</fullName>
    </alternativeName>
    <alternativeName>
        <fullName evidence="16 19">UDP-N-acetylmuramoyl-L-alanyl-D-glutamate synthetase</fullName>
    </alternativeName>
</protein>
<dbReference type="RefSeq" id="WP_253359664.1">
    <property type="nucleotide sequence ID" value="NZ_JAIULA010000005.1"/>
</dbReference>
<dbReference type="GO" id="GO:0008764">
    <property type="term" value="F:UDP-N-acetylmuramoylalanine-D-glutamate ligase activity"/>
    <property type="evidence" value="ECO:0007669"/>
    <property type="project" value="UniProtKB-UniRule"/>
</dbReference>
<evidence type="ECO:0000313" key="23">
    <source>
        <dbReference type="EMBL" id="MCP0886497.1"/>
    </source>
</evidence>
<dbReference type="EMBL" id="JAIULA010000005">
    <property type="protein sequence ID" value="MCP0886497.1"/>
    <property type="molecule type" value="Genomic_DNA"/>
</dbReference>
<evidence type="ECO:0000256" key="19">
    <source>
        <dbReference type="HAMAP-Rule" id="MF_00639"/>
    </source>
</evidence>
<dbReference type="GO" id="GO:0051301">
    <property type="term" value="P:cell division"/>
    <property type="evidence" value="ECO:0007669"/>
    <property type="project" value="UniProtKB-KW"/>
</dbReference>
<dbReference type="PROSITE" id="PS01011">
    <property type="entry name" value="FOLYLPOLYGLU_SYNT_1"/>
    <property type="match status" value="1"/>
</dbReference>
<evidence type="ECO:0000256" key="15">
    <source>
        <dbReference type="ARBA" id="ARBA00023316"/>
    </source>
</evidence>
<evidence type="ECO:0000256" key="6">
    <source>
        <dbReference type="ARBA" id="ARBA00015655"/>
    </source>
</evidence>
<evidence type="ECO:0000256" key="16">
    <source>
        <dbReference type="ARBA" id="ARBA00030398"/>
    </source>
</evidence>
<keyword evidence="8 19" id="KW-0436">Ligase</keyword>
<dbReference type="Gene3D" id="3.40.1190.10">
    <property type="entry name" value="Mur-like, catalytic domain"/>
    <property type="match status" value="1"/>
</dbReference>
<accession>A0A9X2JKW4</accession>
<dbReference type="PANTHER" id="PTHR43692:SF1">
    <property type="entry name" value="UDP-N-ACETYLMURAMOYLALANINE--D-GLUTAMATE LIGASE"/>
    <property type="match status" value="1"/>
</dbReference>
<keyword evidence="11 19" id="KW-0067">ATP-binding</keyword>
<dbReference type="SUPFAM" id="SSF53244">
    <property type="entry name" value="MurD-like peptide ligases, peptide-binding domain"/>
    <property type="match status" value="1"/>
</dbReference>
<dbReference type="InterPro" id="IPR004101">
    <property type="entry name" value="Mur_ligase_C"/>
</dbReference>
<evidence type="ECO:0000259" key="22">
    <source>
        <dbReference type="Pfam" id="PF08245"/>
    </source>
</evidence>
<dbReference type="SUPFAM" id="SSF51984">
    <property type="entry name" value="MurCD N-terminal domain"/>
    <property type="match status" value="1"/>
</dbReference>
<feature type="binding site" evidence="19">
    <location>
        <begin position="118"/>
        <end position="124"/>
    </location>
    <ligand>
        <name>ATP</name>
        <dbReference type="ChEBI" id="CHEBI:30616"/>
    </ligand>
</feature>
<evidence type="ECO:0000256" key="3">
    <source>
        <dbReference type="ARBA" id="ARBA00004752"/>
    </source>
</evidence>
<dbReference type="InterPro" id="IPR013221">
    <property type="entry name" value="Mur_ligase_cen"/>
</dbReference>
<evidence type="ECO:0000256" key="10">
    <source>
        <dbReference type="ARBA" id="ARBA00022741"/>
    </source>
</evidence>
<comment type="catalytic activity">
    <reaction evidence="18 19 20">
        <text>UDP-N-acetyl-alpha-D-muramoyl-L-alanine + D-glutamate + ATP = UDP-N-acetyl-alpha-D-muramoyl-L-alanyl-D-glutamate + ADP + phosphate + H(+)</text>
        <dbReference type="Rhea" id="RHEA:16429"/>
        <dbReference type="ChEBI" id="CHEBI:15378"/>
        <dbReference type="ChEBI" id="CHEBI:29986"/>
        <dbReference type="ChEBI" id="CHEBI:30616"/>
        <dbReference type="ChEBI" id="CHEBI:43474"/>
        <dbReference type="ChEBI" id="CHEBI:83898"/>
        <dbReference type="ChEBI" id="CHEBI:83900"/>
        <dbReference type="ChEBI" id="CHEBI:456216"/>
        <dbReference type="EC" id="6.3.2.9"/>
    </reaction>
</comment>
<dbReference type="GO" id="GO:0008360">
    <property type="term" value="P:regulation of cell shape"/>
    <property type="evidence" value="ECO:0007669"/>
    <property type="project" value="UniProtKB-KW"/>
</dbReference>
<dbReference type="GO" id="GO:0004326">
    <property type="term" value="F:tetrahydrofolylpolyglutamate synthase activity"/>
    <property type="evidence" value="ECO:0007669"/>
    <property type="project" value="InterPro"/>
</dbReference>
<dbReference type="Proteomes" id="UP001139006">
    <property type="component" value="Unassembled WGS sequence"/>
</dbReference>
<organism evidence="23 24">
    <name type="scientific">Ligilactobacillus ubinensis</name>
    <dbReference type="NCBI Taxonomy" id="2876789"/>
    <lineage>
        <taxon>Bacteria</taxon>
        <taxon>Bacillati</taxon>
        <taxon>Bacillota</taxon>
        <taxon>Bacilli</taxon>
        <taxon>Lactobacillales</taxon>
        <taxon>Lactobacillaceae</taxon>
        <taxon>Ligilactobacillus</taxon>
    </lineage>
</organism>
<dbReference type="PANTHER" id="PTHR43692">
    <property type="entry name" value="UDP-N-ACETYLMURAMOYLALANINE--D-GLUTAMATE LIGASE"/>
    <property type="match status" value="1"/>
</dbReference>
<keyword evidence="12 19" id="KW-0133">Cell shape</keyword>
<dbReference type="SUPFAM" id="SSF53623">
    <property type="entry name" value="MurD-like peptide ligases, catalytic domain"/>
    <property type="match status" value="1"/>
</dbReference>
<dbReference type="GO" id="GO:0071555">
    <property type="term" value="P:cell wall organization"/>
    <property type="evidence" value="ECO:0007669"/>
    <property type="project" value="UniProtKB-KW"/>
</dbReference>
<dbReference type="EC" id="6.3.2.9" evidence="5 19"/>
<evidence type="ECO:0000259" key="21">
    <source>
        <dbReference type="Pfam" id="PF02875"/>
    </source>
</evidence>
<evidence type="ECO:0000256" key="17">
    <source>
        <dbReference type="ARBA" id="ARBA00032324"/>
    </source>
</evidence>
<evidence type="ECO:0000313" key="24">
    <source>
        <dbReference type="Proteomes" id="UP001139006"/>
    </source>
</evidence>